<evidence type="ECO:0000256" key="1">
    <source>
        <dbReference type="ARBA" id="ARBA00022722"/>
    </source>
</evidence>
<sequence>MIDVSTKQARAKFYGSSEWRRLRKRCLERDHYECQWCKAEGRLTTQYDSILEVDHIKELEYHPESALDIDNLRTLCKDCHNKRHNRMNYRGNQKKRKWADEFDIL</sequence>
<gene>
    <name evidence="6" type="ORF">A6E74_01500</name>
</gene>
<dbReference type="InterPro" id="IPR002711">
    <property type="entry name" value="HNH"/>
</dbReference>
<dbReference type="InterPro" id="IPR003615">
    <property type="entry name" value="HNH_nuc"/>
</dbReference>
<dbReference type="SMART" id="SM00507">
    <property type="entry name" value="HNHc"/>
    <property type="match status" value="1"/>
</dbReference>
<dbReference type="Gene3D" id="1.10.30.50">
    <property type="match status" value="1"/>
</dbReference>
<dbReference type="PANTHER" id="PTHR41286">
    <property type="entry name" value="HNH NUCLEASE YAJD-RELATED"/>
    <property type="match status" value="1"/>
</dbReference>
<keyword evidence="2" id="KW-0378">Hydrolase</keyword>
<dbReference type="Pfam" id="PF01844">
    <property type="entry name" value="HNH"/>
    <property type="match status" value="1"/>
</dbReference>
<keyword evidence="7" id="KW-1185">Reference proteome</keyword>
<evidence type="ECO:0000313" key="6">
    <source>
        <dbReference type="EMBL" id="OAQ57078.1"/>
    </source>
</evidence>
<dbReference type="AlphaFoldDB" id="A0A179EV43"/>
<evidence type="ECO:0000259" key="5">
    <source>
        <dbReference type="SMART" id="SM00507"/>
    </source>
</evidence>
<dbReference type="GO" id="GO:0008270">
    <property type="term" value="F:zinc ion binding"/>
    <property type="evidence" value="ECO:0007669"/>
    <property type="project" value="InterPro"/>
</dbReference>
<dbReference type="CDD" id="cd00085">
    <property type="entry name" value="HNHc"/>
    <property type="match status" value="1"/>
</dbReference>
<dbReference type="GO" id="GO:0005829">
    <property type="term" value="C:cytosol"/>
    <property type="evidence" value="ECO:0007669"/>
    <property type="project" value="TreeGrafter"/>
</dbReference>
<protein>
    <recommendedName>
        <fullName evidence="4">Putative HNH nuclease YajD</fullName>
    </recommendedName>
</protein>
<proteinExistence type="inferred from homology"/>
<organism evidence="6 7">
    <name type="scientific">Enterococcus thailandicus</name>
    <dbReference type="NCBI Taxonomy" id="417368"/>
    <lineage>
        <taxon>Bacteria</taxon>
        <taxon>Bacillati</taxon>
        <taxon>Bacillota</taxon>
        <taxon>Bacilli</taxon>
        <taxon>Lactobacillales</taxon>
        <taxon>Enterococcaceae</taxon>
        <taxon>Enterococcus</taxon>
    </lineage>
</organism>
<reference evidence="6 7" key="1">
    <citation type="submission" date="2016-04" db="EMBL/GenBank/DDBJ databases">
        <title>Draft genome of an Enterococcus thailandicus strain isolated from bovine feces.</title>
        <authorList>
            <person name="Beukers A.G."/>
            <person name="Zaheer R."/>
            <person name="Goji N."/>
            <person name="Cook S.R."/>
            <person name="Amoako K."/>
            <person name="Chaves A.V."/>
            <person name="Ward M.P."/>
            <person name="Mcallister T.A."/>
        </authorList>
    </citation>
    <scope>NUCLEOTIDE SEQUENCE [LARGE SCALE GENOMIC DNA]</scope>
    <source>
        <strain evidence="6 7">F0711D 46</strain>
    </source>
</reference>
<evidence type="ECO:0000256" key="4">
    <source>
        <dbReference type="ARBA" id="ARBA00040194"/>
    </source>
</evidence>
<dbReference type="EMBL" id="LWMN01000001">
    <property type="protein sequence ID" value="OAQ57078.1"/>
    <property type="molecule type" value="Genomic_DNA"/>
</dbReference>
<dbReference type="GO" id="GO:0004519">
    <property type="term" value="F:endonuclease activity"/>
    <property type="evidence" value="ECO:0007669"/>
    <property type="project" value="UniProtKB-KW"/>
</dbReference>
<evidence type="ECO:0000313" key="7">
    <source>
        <dbReference type="Proteomes" id="UP000078516"/>
    </source>
</evidence>
<dbReference type="PANTHER" id="PTHR41286:SF1">
    <property type="entry name" value="HNH NUCLEASE YAJD-RELATED"/>
    <property type="match status" value="1"/>
</dbReference>
<dbReference type="RefSeq" id="WP_067481028.1">
    <property type="nucleotide sequence ID" value="NZ_LWMN01000001.1"/>
</dbReference>
<accession>A0A179EV43</accession>
<feature type="domain" description="HNH nuclease" evidence="5">
    <location>
        <begin position="21"/>
        <end position="81"/>
    </location>
</feature>
<name>A0A179EV43_ENTTH</name>
<keyword evidence="6" id="KW-0255">Endonuclease</keyword>
<comment type="caution">
    <text evidence="6">The sequence shown here is derived from an EMBL/GenBank/DDBJ whole genome shotgun (WGS) entry which is preliminary data.</text>
</comment>
<dbReference type="GO" id="GO:0016787">
    <property type="term" value="F:hydrolase activity"/>
    <property type="evidence" value="ECO:0007669"/>
    <property type="project" value="UniProtKB-KW"/>
</dbReference>
<keyword evidence="1" id="KW-0540">Nuclease</keyword>
<evidence type="ECO:0000256" key="3">
    <source>
        <dbReference type="ARBA" id="ARBA00038412"/>
    </source>
</evidence>
<comment type="similarity">
    <text evidence="3">Belongs to the HNH nuclease family.</text>
</comment>
<dbReference type="GO" id="GO:0003676">
    <property type="term" value="F:nucleic acid binding"/>
    <property type="evidence" value="ECO:0007669"/>
    <property type="project" value="InterPro"/>
</dbReference>
<evidence type="ECO:0000256" key="2">
    <source>
        <dbReference type="ARBA" id="ARBA00022801"/>
    </source>
</evidence>
<dbReference type="Proteomes" id="UP000078516">
    <property type="component" value="Unassembled WGS sequence"/>
</dbReference>